<dbReference type="Proteomes" id="UP000321907">
    <property type="component" value="Unassembled WGS sequence"/>
</dbReference>
<reference evidence="3 4" key="1">
    <citation type="submission" date="2019-08" db="EMBL/GenBank/DDBJ databases">
        <title>Lewinella sp. strain SSH13 Genome sequencing and assembly.</title>
        <authorList>
            <person name="Kim I."/>
        </authorList>
    </citation>
    <scope>NUCLEOTIDE SEQUENCE [LARGE SCALE GENOMIC DNA]</scope>
    <source>
        <strain evidence="3 4">SSH13</strain>
    </source>
</reference>
<evidence type="ECO:0000313" key="4">
    <source>
        <dbReference type="Proteomes" id="UP000321907"/>
    </source>
</evidence>
<dbReference type="InterPro" id="IPR001279">
    <property type="entry name" value="Metallo-B-lactamas"/>
</dbReference>
<proteinExistence type="predicted"/>
<keyword evidence="1" id="KW-1133">Transmembrane helix</keyword>
<keyword evidence="4" id="KW-1185">Reference proteome</keyword>
<dbReference type="Gene3D" id="3.60.15.10">
    <property type="entry name" value="Ribonuclease Z/Hydroxyacylglutathione hydrolase-like"/>
    <property type="match status" value="1"/>
</dbReference>
<dbReference type="OrthoDB" id="9805728at2"/>
<name>A0A5C7FRR8_9BACT</name>
<dbReference type="GO" id="GO:0005737">
    <property type="term" value="C:cytoplasm"/>
    <property type="evidence" value="ECO:0007669"/>
    <property type="project" value="TreeGrafter"/>
</dbReference>
<dbReference type="PANTHER" id="PTHR15032:SF4">
    <property type="entry name" value="N-ACYL-PHOSPHATIDYLETHANOLAMINE-HYDROLYZING PHOSPHOLIPASE D"/>
    <property type="match status" value="1"/>
</dbReference>
<evidence type="ECO:0000313" key="3">
    <source>
        <dbReference type="EMBL" id="TXF89049.1"/>
    </source>
</evidence>
<keyword evidence="1" id="KW-0472">Membrane</keyword>
<dbReference type="GO" id="GO:0016787">
    <property type="term" value="F:hydrolase activity"/>
    <property type="evidence" value="ECO:0007669"/>
    <property type="project" value="UniProtKB-KW"/>
</dbReference>
<gene>
    <name evidence="3" type="ORF">FUA23_12240</name>
</gene>
<dbReference type="PANTHER" id="PTHR15032">
    <property type="entry name" value="N-ACYL-PHOSPHATIDYLETHANOLAMINE-HYDROLYZING PHOSPHOLIPASE D"/>
    <property type="match status" value="1"/>
</dbReference>
<dbReference type="RefSeq" id="WP_147931035.1">
    <property type="nucleotide sequence ID" value="NZ_VOXD01000017.1"/>
</dbReference>
<dbReference type="InterPro" id="IPR036866">
    <property type="entry name" value="RibonucZ/Hydroxyglut_hydro"/>
</dbReference>
<keyword evidence="3" id="KW-0378">Hydrolase</keyword>
<dbReference type="AlphaFoldDB" id="A0A5C7FRR8"/>
<comment type="caution">
    <text evidence="3">The sequence shown here is derived from an EMBL/GenBank/DDBJ whole genome shotgun (WGS) entry which is preliminary data.</text>
</comment>
<protein>
    <submittedName>
        <fullName evidence="3">MBL fold metallo-hydrolase</fullName>
    </submittedName>
</protein>
<accession>A0A5C7FRR8</accession>
<dbReference type="SUPFAM" id="SSF56281">
    <property type="entry name" value="Metallo-hydrolase/oxidoreductase"/>
    <property type="match status" value="1"/>
</dbReference>
<organism evidence="3 4">
    <name type="scientific">Neolewinella aurantiaca</name>
    <dbReference type="NCBI Taxonomy" id="2602767"/>
    <lineage>
        <taxon>Bacteria</taxon>
        <taxon>Pseudomonadati</taxon>
        <taxon>Bacteroidota</taxon>
        <taxon>Saprospiria</taxon>
        <taxon>Saprospirales</taxon>
        <taxon>Lewinellaceae</taxon>
        <taxon>Neolewinella</taxon>
    </lineage>
</organism>
<dbReference type="Pfam" id="PF12706">
    <property type="entry name" value="Lactamase_B_2"/>
    <property type="match status" value="1"/>
</dbReference>
<dbReference type="EMBL" id="VOXD01000017">
    <property type="protein sequence ID" value="TXF89049.1"/>
    <property type="molecule type" value="Genomic_DNA"/>
</dbReference>
<evidence type="ECO:0000259" key="2">
    <source>
        <dbReference type="Pfam" id="PF12706"/>
    </source>
</evidence>
<sequence length="381" mass="43346">MRFKIKSILKKTAYVLFGSVLIVVLIAALFMNLSPQFGGSMSEAERQDLEKLAHFESGHFLNEEVIDMSIDFQSMVRILKEMVTSSPNTAPAKNVDVRPFAVEQIGKDLHGKARVTWLGHSSFLIEMDDQVMLIDPIFGDYAAPHSLLGQKRFNEEMPFDVTDLETLDAIVISHDHYDHLDYETIIKVKDKVKRVIAPLGVGRHFREWGFDESTIKELDWWEETQLGQLKISFTPSRHSSGRGISDQNTTLWGSWCFLGENQKLYFSGDGGYGKHFQQIGEKYGPFDFAMIECGQYDEKWAGVHMIPEESVQAGIDVGASVIMPIHWGAFRLANHTWTSPVERFVNEAKKLEAEICTPEIGEAVIIKSENYPQSSWWENYN</sequence>
<keyword evidence="1" id="KW-0812">Transmembrane</keyword>
<feature type="transmembrane region" description="Helical" evidence="1">
    <location>
        <begin position="12"/>
        <end position="33"/>
    </location>
</feature>
<evidence type="ECO:0000256" key="1">
    <source>
        <dbReference type="SAM" id="Phobius"/>
    </source>
</evidence>
<feature type="domain" description="Metallo-beta-lactamase" evidence="2">
    <location>
        <begin position="133"/>
        <end position="327"/>
    </location>
</feature>